<accession>A0ABU6FJ64</accession>
<proteinExistence type="inferred from homology"/>
<keyword evidence="3 7" id="KW-0328">Glycosyltransferase</keyword>
<dbReference type="PANTHER" id="PTHR12526">
    <property type="entry name" value="GLYCOSYLTRANSFERASE"/>
    <property type="match status" value="1"/>
</dbReference>
<evidence type="ECO:0000256" key="1">
    <source>
        <dbReference type="ARBA" id="ARBA00009481"/>
    </source>
</evidence>
<dbReference type="RefSeq" id="WP_326023936.1">
    <property type="nucleotide sequence ID" value="NZ_JAOZYC010000207.1"/>
</dbReference>
<feature type="domain" description="Glycosyltransferase subfamily 4-like N-terminal" evidence="6">
    <location>
        <begin position="14"/>
        <end position="214"/>
    </location>
</feature>
<dbReference type="GO" id="GO:0016757">
    <property type="term" value="F:glycosyltransferase activity"/>
    <property type="evidence" value="ECO:0007669"/>
    <property type="project" value="UniProtKB-KW"/>
</dbReference>
<dbReference type="EMBL" id="JAOZYC010000207">
    <property type="protein sequence ID" value="MEB8344091.1"/>
    <property type="molecule type" value="Genomic_DNA"/>
</dbReference>
<reference evidence="7 8" key="1">
    <citation type="submission" date="2022-10" db="EMBL/GenBank/DDBJ databases">
        <authorList>
            <person name="Xie J."/>
            <person name="Shen N."/>
        </authorList>
    </citation>
    <scope>NUCLEOTIDE SEQUENCE [LARGE SCALE GENOMIC DNA]</scope>
    <source>
        <strain evidence="7 8">YIM65594</strain>
    </source>
</reference>
<keyword evidence="8" id="KW-1185">Reference proteome</keyword>
<gene>
    <name evidence="7" type="ORF">OKJ99_42110</name>
</gene>
<comment type="caution">
    <text evidence="7">The sequence shown here is derived from an EMBL/GenBank/DDBJ whole genome shotgun (WGS) entry which is preliminary data.</text>
</comment>
<evidence type="ECO:0000256" key="4">
    <source>
        <dbReference type="ARBA" id="ARBA00022679"/>
    </source>
</evidence>
<comment type="similarity">
    <text evidence="1">Belongs to the glycosyltransferase group 1 family. Glycosyltransferase 4 subfamily.</text>
</comment>
<evidence type="ECO:0000259" key="6">
    <source>
        <dbReference type="Pfam" id="PF13439"/>
    </source>
</evidence>
<evidence type="ECO:0000256" key="5">
    <source>
        <dbReference type="SAM" id="MobiDB-lite"/>
    </source>
</evidence>
<dbReference type="Pfam" id="PF13439">
    <property type="entry name" value="Glyco_transf_4"/>
    <property type="match status" value="1"/>
</dbReference>
<feature type="region of interest" description="Disordered" evidence="5">
    <location>
        <begin position="36"/>
        <end position="71"/>
    </location>
</feature>
<evidence type="ECO:0000256" key="2">
    <source>
        <dbReference type="ARBA" id="ARBA00021292"/>
    </source>
</evidence>
<evidence type="ECO:0000313" key="8">
    <source>
        <dbReference type="Proteomes" id="UP001354931"/>
    </source>
</evidence>
<evidence type="ECO:0000256" key="3">
    <source>
        <dbReference type="ARBA" id="ARBA00022676"/>
    </source>
</evidence>
<organism evidence="7 8">
    <name type="scientific">Streptomyces endophyticus</name>
    <dbReference type="NCBI Taxonomy" id="714166"/>
    <lineage>
        <taxon>Bacteria</taxon>
        <taxon>Bacillati</taxon>
        <taxon>Actinomycetota</taxon>
        <taxon>Actinomycetes</taxon>
        <taxon>Kitasatosporales</taxon>
        <taxon>Streptomycetaceae</taxon>
        <taxon>Streptomyces</taxon>
    </lineage>
</organism>
<dbReference type="Proteomes" id="UP001354931">
    <property type="component" value="Unassembled WGS sequence"/>
</dbReference>
<keyword evidence="4 7" id="KW-0808">Transferase</keyword>
<dbReference type="Gene3D" id="3.40.50.2000">
    <property type="entry name" value="Glycogen Phosphorylase B"/>
    <property type="match status" value="2"/>
</dbReference>
<dbReference type="SUPFAM" id="SSF53756">
    <property type="entry name" value="UDP-Glycosyltransferase/glycogen phosphorylase"/>
    <property type="match status" value="1"/>
</dbReference>
<protein>
    <recommendedName>
        <fullName evidence="2">D-inositol 3-phosphate glycosyltransferase</fullName>
    </recommendedName>
</protein>
<dbReference type="InterPro" id="IPR028098">
    <property type="entry name" value="Glyco_trans_4-like_N"/>
</dbReference>
<name>A0ABU6FJ64_9ACTN</name>
<dbReference type="PANTHER" id="PTHR12526:SF640">
    <property type="entry name" value="COLANIC ACID BIOSYNTHESIS GLYCOSYLTRANSFERASE WCAL-RELATED"/>
    <property type="match status" value="1"/>
</dbReference>
<evidence type="ECO:0000313" key="7">
    <source>
        <dbReference type="EMBL" id="MEB8344091.1"/>
    </source>
</evidence>
<dbReference type="Pfam" id="PF13692">
    <property type="entry name" value="Glyco_trans_1_4"/>
    <property type="match status" value="1"/>
</dbReference>
<sequence length="403" mass="42492">MRIAVVHGFGAPGGEDEAVLDQVAALTRAGHEVRLVSVNGRGRGPQGPVRSSPAASQRLAPPPPALSSVIPKLSDKLRAGETPFAPRRLPPPPWIRRHQAPLLAPRGNSEQDLATLRAFGPDVVHVHNLYPAFGRAWVTEWTGPVVATLRHGPHRGSRFAALQFPWAARGGLRQDPLLRRADRLVVLSEASRDACARAGLPRERLDVLPDFVPTVAEPEVGGAGGAYGAGGAGGAWVCVGPLAPERGVLELLRRWPAGERLDMVGAGPLEGRCRAAAPASVRMCGAVGRGELRRALPGYRGIVLPGRGARGAVPLVYAEALAAGLPVLAFEGAGASAVPRAVRSDGTGTVTTLDAHLPDALDVAAKIFPTLREHCRAVYAKRYGEAVWTERTECLYASLTPRS</sequence>